<organism evidence="2 3">
    <name type="scientific">Leucocoprinus birnbaumii</name>
    <dbReference type="NCBI Taxonomy" id="56174"/>
    <lineage>
        <taxon>Eukaryota</taxon>
        <taxon>Fungi</taxon>
        <taxon>Dikarya</taxon>
        <taxon>Basidiomycota</taxon>
        <taxon>Agaricomycotina</taxon>
        <taxon>Agaricomycetes</taxon>
        <taxon>Agaricomycetidae</taxon>
        <taxon>Agaricales</taxon>
        <taxon>Agaricineae</taxon>
        <taxon>Agaricaceae</taxon>
        <taxon>Leucocoprinus</taxon>
    </lineage>
</organism>
<protein>
    <submittedName>
        <fullName evidence="2">Uncharacterized protein</fullName>
    </submittedName>
</protein>
<evidence type="ECO:0000256" key="1">
    <source>
        <dbReference type="SAM" id="MobiDB-lite"/>
    </source>
</evidence>
<dbReference type="AlphaFoldDB" id="A0AAD5VVN8"/>
<dbReference type="Proteomes" id="UP001213000">
    <property type="component" value="Unassembled WGS sequence"/>
</dbReference>
<comment type="caution">
    <text evidence="2">The sequence shown here is derived from an EMBL/GenBank/DDBJ whole genome shotgun (WGS) entry which is preliminary data.</text>
</comment>
<evidence type="ECO:0000313" key="2">
    <source>
        <dbReference type="EMBL" id="KAJ3569004.1"/>
    </source>
</evidence>
<name>A0AAD5VVN8_9AGAR</name>
<sequence length="402" mass="45722">MRSTRATPNSTQHRGATMAKQSPETPIRQHEAKRRPQRSSPATPKQQPTSAPAAATAPTANNQSAAAVPKPATQGYRLRQSDVPEGAKGIKRALELHIRILWGMIDANAVPPTPQPSHVAAFKAHFSESATDTDLQRACNGEQLIESNLVEIGSLISPATQKQIASAVKNVEEFILRFVQTFISRFGLIRWCPDFDQSPYSLYNSACRLIALNTFNQAVVSHAYDSLRPNTKYLTNTDMLIKLYDHFVHHRMYEVFKRELRVPGSAQALSDANPQHQSRLRLANARRAFLKQNKYPKRYLSLITPKATSDDERDPDGKFEDKRPVFLVKQRPERSEAMNRFIRLLEEKRDEGFRFGGQRRERIRKVPSEPQETAFFSSNLIHERIEPINEKTECQVSCYCRE</sequence>
<dbReference type="EMBL" id="JANIEX010000312">
    <property type="protein sequence ID" value="KAJ3569004.1"/>
    <property type="molecule type" value="Genomic_DNA"/>
</dbReference>
<reference evidence="2" key="1">
    <citation type="submission" date="2022-07" db="EMBL/GenBank/DDBJ databases">
        <title>Genome Sequence of Leucocoprinus birnbaumii.</title>
        <authorList>
            <person name="Buettner E."/>
        </authorList>
    </citation>
    <scope>NUCLEOTIDE SEQUENCE</scope>
    <source>
        <strain evidence="2">VT141</strain>
    </source>
</reference>
<accession>A0AAD5VVN8</accession>
<keyword evidence="3" id="KW-1185">Reference proteome</keyword>
<feature type="compositionally biased region" description="Low complexity" evidence="1">
    <location>
        <begin position="41"/>
        <end position="67"/>
    </location>
</feature>
<proteinExistence type="predicted"/>
<feature type="compositionally biased region" description="Polar residues" evidence="1">
    <location>
        <begin position="1"/>
        <end position="24"/>
    </location>
</feature>
<feature type="region of interest" description="Disordered" evidence="1">
    <location>
        <begin position="1"/>
        <end position="80"/>
    </location>
</feature>
<evidence type="ECO:0000313" key="3">
    <source>
        <dbReference type="Proteomes" id="UP001213000"/>
    </source>
</evidence>
<gene>
    <name evidence="2" type="ORF">NP233_g5339</name>
</gene>